<organism evidence="1 2">
    <name type="scientific">Sphingobium baderi</name>
    <dbReference type="NCBI Taxonomy" id="1332080"/>
    <lineage>
        <taxon>Bacteria</taxon>
        <taxon>Pseudomonadati</taxon>
        <taxon>Pseudomonadota</taxon>
        <taxon>Alphaproteobacteria</taxon>
        <taxon>Sphingomonadales</taxon>
        <taxon>Sphingomonadaceae</taxon>
        <taxon>Sphingobium</taxon>
    </lineage>
</organism>
<name>A0A0S3EWS6_9SPHN</name>
<sequence>METASERYLLRQSLTMDELRTFHDAAANRLDEIFTYLDSFPDGDLPEAEARLYRTVMGLSEVMQAVEIFGAPRVKNAPYPHHIDTIWTQSGSE</sequence>
<dbReference type="AlphaFoldDB" id="A0A0S3EWS6"/>
<accession>A0A0S3EWS6</accession>
<dbReference type="STRING" id="1332080.ATN00_05515"/>
<reference evidence="1 2" key="1">
    <citation type="submission" date="2015-11" db="EMBL/GenBank/DDBJ databases">
        <title>A Two-component Flavoprotein Monooxygenase System MeaXY Responsible for para-Hydroxylation of 2-Methyl-6-ethylaniline and 2,6-Diethylaniline in Sphingobium baderi DE-13.</title>
        <authorList>
            <person name="Cheng M."/>
            <person name="Meng Q."/>
            <person name="Yang Y."/>
            <person name="Chu C."/>
            <person name="Yan X."/>
            <person name="He J."/>
            <person name="Li S."/>
        </authorList>
    </citation>
    <scope>NUCLEOTIDE SEQUENCE [LARGE SCALE GENOMIC DNA]</scope>
    <source>
        <strain evidence="1 2">DE-13</strain>
    </source>
</reference>
<dbReference type="EMBL" id="CP013264">
    <property type="protein sequence ID" value="ALR19849.1"/>
    <property type="molecule type" value="Genomic_DNA"/>
</dbReference>
<gene>
    <name evidence="1" type="ORF">ATN00_05515</name>
</gene>
<dbReference type="KEGG" id="sbd:ATN00_05515"/>
<evidence type="ECO:0000313" key="2">
    <source>
        <dbReference type="Proteomes" id="UP000056968"/>
    </source>
</evidence>
<dbReference type="Proteomes" id="UP000056968">
    <property type="component" value="Chromosome"/>
</dbReference>
<protein>
    <submittedName>
        <fullName evidence="1">Uncharacterized protein</fullName>
    </submittedName>
</protein>
<keyword evidence="2" id="KW-1185">Reference proteome</keyword>
<proteinExistence type="predicted"/>
<evidence type="ECO:0000313" key="1">
    <source>
        <dbReference type="EMBL" id="ALR19849.1"/>
    </source>
</evidence>